<comment type="caution">
    <text evidence="2">The sequence shown here is derived from an EMBL/GenBank/DDBJ whole genome shotgun (WGS) entry which is preliminary data.</text>
</comment>
<protein>
    <submittedName>
        <fullName evidence="2">Uncharacterized protein</fullName>
    </submittedName>
</protein>
<keyword evidence="1" id="KW-1133">Transmembrane helix</keyword>
<keyword evidence="1" id="KW-0812">Transmembrane</keyword>
<dbReference type="AlphaFoldDB" id="A0A1R0KDV5"/>
<dbReference type="STRING" id="76021.BS329_40185"/>
<keyword evidence="3" id="KW-1185">Reference proteome</keyword>
<keyword evidence="1" id="KW-0472">Membrane</keyword>
<feature type="transmembrane region" description="Helical" evidence="1">
    <location>
        <begin position="23"/>
        <end position="46"/>
    </location>
</feature>
<dbReference type="Proteomes" id="UP000187486">
    <property type="component" value="Unassembled WGS sequence"/>
</dbReference>
<evidence type="ECO:0000313" key="3">
    <source>
        <dbReference type="Proteomes" id="UP000187486"/>
    </source>
</evidence>
<feature type="transmembrane region" description="Helical" evidence="1">
    <location>
        <begin position="52"/>
        <end position="69"/>
    </location>
</feature>
<evidence type="ECO:0000256" key="1">
    <source>
        <dbReference type="SAM" id="Phobius"/>
    </source>
</evidence>
<dbReference type="EMBL" id="MQUQ01000039">
    <property type="protein sequence ID" value="OLZ43160.1"/>
    <property type="molecule type" value="Genomic_DNA"/>
</dbReference>
<reference evidence="2 3" key="1">
    <citation type="submission" date="2016-01" db="EMBL/GenBank/DDBJ databases">
        <title>Amycolatopsis coloradensis genome sequencing and assembly.</title>
        <authorList>
            <person name="Mayilraj S."/>
        </authorList>
    </citation>
    <scope>NUCLEOTIDE SEQUENCE [LARGE SCALE GENOMIC DNA]</scope>
    <source>
        <strain evidence="2 3">DSM 44225</strain>
    </source>
</reference>
<name>A0A1R0KDV5_9PSEU</name>
<sequence>MQRLPAGSDITDDKEEHTPMSKAVSMVFLGISGILLITLVVLAVIWPTTLTIALAVILALLFAYSDFSLKRSGQEQR</sequence>
<accession>A0A1R0KDV5</accession>
<organism evidence="2 3">
    <name type="scientific">Amycolatopsis coloradensis</name>
    <dbReference type="NCBI Taxonomy" id="76021"/>
    <lineage>
        <taxon>Bacteria</taxon>
        <taxon>Bacillati</taxon>
        <taxon>Actinomycetota</taxon>
        <taxon>Actinomycetes</taxon>
        <taxon>Pseudonocardiales</taxon>
        <taxon>Pseudonocardiaceae</taxon>
        <taxon>Amycolatopsis</taxon>
    </lineage>
</organism>
<gene>
    <name evidence="2" type="ORF">BS329_40185</name>
</gene>
<proteinExistence type="predicted"/>
<evidence type="ECO:0000313" key="2">
    <source>
        <dbReference type="EMBL" id="OLZ43160.1"/>
    </source>
</evidence>